<keyword evidence="3" id="KW-1185">Reference proteome</keyword>
<dbReference type="PANTHER" id="PTHR13802:SF59">
    <property type="entry name" value="SUSHI DOMAIN-CONTAINING PROTEIN 2"/>
    <property type="match status" value="1"/>
</dbReference>
<evidence type="ECO:0000313" key="3">
    <source>
        <dbReference type="Proteomes" id="UP001163046"/>
    </source>
</evidence>
<comment type="caution">
    <text evidence="2">The sequence shown here is derived from an EMBL/GenBank/DDBJ whole genome shotgun (WGS) entry which is preliminary data.</text>
</comment>
<dbReference type="EMBL" id="MU827302">
    <property type="protein sequence ID" value="KAJ7365959.1"/>
    <property type="molecule type" value="Genomic_DNA"/>
</dbReference>
<proteinExistence type="predicted"/>
<dbReference type="PROSITE" id="PS51220">
    <property type="entry name" value="NIDO"/>
    <property type="match status" value="1"/>
</dbReference>
<dbReference type="PANTHER" id="PTHR13802">
    <property type="entry name" value="MUCIN 4-RELATED"/>
    <property type="match status" value="1"/>
</dbReference>
<dbReference type="Pfam" id="PF06119">
    <property type="entry name" value="NIDO"/>
    <property type="match status" value="1"/>
</dbReference>
<evidence type="ECO:0000259" key="1">
    <source>
        <dbReference type="PROSITE" id="PS51220"/>
    </source>
</evidence>
<dbReference type="SMART" id="SM00539">
    <property type="entry name" value="NIDO"/>
    <property type="match status" value="1"/>
</dbReference>
<gene>
    <name evidence="2" type="primary">SNED1_1</name>
    <name evidence="2" type="ORF">OS493_002697</name>
</gene>
<name>A0A9W9YUU6_9CNID</name>
<dbReference type="InterPro" id="IPR003886">
    <property type="entry name" value="NIDO_dom"/>
</dbReference>
<protein>
    <submittedName>
        <fullName evidence="2">Sushi, nidogen and EGF-like domain-containing protein 1</fullName>
    </submittedName>
</protein>
<sequence length="142" mass="15123">MGMFCCQVNTFQAVLVTNGRHSFAIFNYNLIVWTTGTASGGSDEGLGGTPAQGGFNAGDGIRFFVIPGSRTNEILQLPSTTNVARAGQWIFQTDEASVEAGGCSSKGIFFNSRIYTAICAMIWNQLPVAVNIIPPFPYSASL</sequence>
<reference evidence="2" key="1">
    <citation type="submission" date="2023-01" db="EMBL/GenBank/DDBJ databases">
        <title>Genome assembly of the deep-sea coral Lophelia pertusa.</title>
        <authorList>
            <person name="Herrera S."/>
            <person name="Cordes E."/>
        </authorList>
    </citation>
    <scope>NUCLEOTIDE SEQUENCE</scope>
    <source>
        <strain evidence="2">USNM1676648</strain>
        <tissue evidence="2">Polyp</tissue>
    </source>
</reference>
<dbReference type="OrthoDB" id="6236007at2759"/>
<dbReference type="GO" id="GO:0007160">
    <property type="term" value="P:cell-matrix adhesion"/>
    <property type="evidence" value="ECO:0007669"/>
    <property type="project" value="InterPro"/>
</dbReference>
<organism evidence="2 3">
    <name type="scientific">Desmophyllum pertusum</name>
    <dbReference type="NCBI Taxonomy" id="174260"/>
    <lineage>
        <taxon>Eukaryota</taxon>
        <taxon>Metazoa</taxon>
        <taxon>Cnidaria</taxon>
        <taxon>Anthozoa</taxon>
        <taxon>Hexacorallia</taxon>
        <taxon>Scleractinia</taxon>
        <taxon>Caryophylliina</taxon>
        <taxon>Caryophylliidae</taxon>
        <taxon>Desmophyllum</taxon>
    </lineage>
</organism>
<dbReference type="Proteomes" id="UP001163046">
    <property type="component" value="Unassembled WGS sequence"/>
</dbReference>
<feature type="domain" description="NIDO" evidence="1">
    <location>
        <begin position="1"/>
        <end position="96"/>
    </location>
</feature>
<evidence type="ECO:0000313" key="2">
    <source>
        <dbReference type="EMBL" id="KAJ7365959.1"/>
    </source>
</evidence>
<dbReference type="InterPro" id="IPR051495">
    <property type="entry name" value="Epithelial_Barrier/Signaling"/>
</dbReference>
<accession>A0A9W9YUU6</accession>
<dbReference type="AlphaFoldDB" id="A0A9W9YUU6"/>